<dbReference type="RefSeq" id="WP_063291939.1">
    <property type="nucleotide sequence ID" value="NZ_FOSK01000007.1"/>
</dbReference>
<protein>
    <submittedName>
        <fullName evidence="1">Uncharacterized protein</fullName>
    </submittedName>
</protein>
<comment type="caution">
    <text evidence="1">The sequence shown here is derived from an EMBL/GenBank/DDBJ whole genome shotgun (WGS) entry which is preliminary data.</text>
</comment>
<dbReference type="Proteomes" id="UP000199598">
    <property type="component" value="Unassembled WGS sequence"/>
</dbReference>
<organism evidence="1 2">
    <name type="scientific">Pseudovibrio ascidiaceicola</name>
    <dbReference type="NCBI Taxonomy" id="285279"/>
    <lineage>
        <taxon>Bacteria</taxon>
        <taxon>Pseudomonadati</taxon>
        <taxon>Pseudomonadota</taxon>
        <taxon>Alphaproteobacteria</taxon>
        <taxon>Hyphomicrobiales</taxon>
        <taxon>Stappiaceae</taxon>
        <taxon>Pseudovibrio</taxon>
    </lineage>
</organism>
<name>A0A1I4AY52_9HYPH</name>
<dbReference type="EMBL" id="FOSK01000007">
    <property type="protein sequence ID" value="SFK61542.1"/>
    <property type="molecule type" value="Genomic_DNA"/>
</dbReference>
<gene>
    <name evidence="1" type="ORF">SAMN04488518_10718</name>
</gene>
<evidence type="ECO:0000313" key="2">
    <source>
        <dbReference type="Proteomes" id="UP000199598"/>
    </source>
</evidence>
<evidence type="ECO:0000313" key="1">
    <source>
        <dbReference type="EMBL" id="SFK61542.1"/>
    </source>
</evidence>
<accession>A0A1I4AY52</accession>
<sequence>MAELIEIEEVPEIYVMEYGGNYYLVRGAAYLDQILFGKEPLSFPVLIKSVKTWDEVLVNWENTGGSMPWILNPSIVERMERDNRKLTSDSFNA</sequence>
<keyword evidence="2" id="KW-1185">Reference proteome</keyword>
<proteinExistence type="predicted"/>
<reference evidence="1 2" key="1">
    <citation type="submission" date="2016-10" db="EMBL/GenBank/DDBJ databases">
        <authorList>
            <person name="Varghese N."/>
            <person name="Submissions S."/>
        </authorList>
    </citation>
    <scope>NUCLEOTIDE SEQUENCE [LARGE SCALE GENOMIC DNA]</scope>
    <source>
        <strain evidence="1 2">DSM 16392</strain>
    </source>
</reference>